<accession>A0A9X0CZH1</accession>
<organism evidence="2 3">
    <name type="scientific">Desmophyllum pertusum</name>
    <dbReference type="NCBI Taxonomy" id="174260"/>
    <lineage>
        <taxon>Eukaryota</taxon>
        <taxon>Metazoa</taxon>
        <taxon>Cnidaria</taxon>
        <taxon>Anthozoa</taxon>
        <taxon>Hexacorallia</taxon>
        <taxon>Scleractinia</taxon>
        <taxon>Caryophylliina</taxon>
        <taxon>Caryophylliidae</taxon>
        <taxon>Desmophyllum</taxon>
    </lineage>
</organism>
<evidence type="ECO:0000313" key="3">
    <source>
        <dbReference type="Proteomes" id="UP001163046"/>
    </source>
</evidence>
<comment type="caution">
    <text evidence="2">The sequence shown here is derived from an EMBL/GenBank/DDBJ whole genome shotgun (WGS) entry which is preliminary data.</text>
</comment>
<evidence type="ECO:0000313" key="2">
    <source>
        <dbReference type="EMBL" id="KAJ7381191.1"/>
    </source>
</evidence>
<evidence type="ECO:0000256" key="1">
    <source>
        <dbReference type="SAM" id="MobiDB-lite"/>
    </source>
</evidence>
<dbReference type="AlphaFoldDB" id="A0A9X0CZH1"/>
<dbReference type="Proteomes" id="UP001163046">
    <property type="component" value="Unassembled WGS sequence"/>
</dbReference>
<sequence>MESLQTEEVEKDDKKKDKNKKKKNKLDLEISCDNDKKVRLKRARNSAEDKSCKESLTEARGSGVTIIRNSEVVNL</sequence>
<reference evidence="2" key="1">
    <citation type="submission" date="2023-01" db="EMBL/GenBank/DDBJ databases">
        <title>Genome assembly of the deep-sea coral Lophelia pertusa.</title>
        <authorList>
            <person name="Herrera S."/>
            <person name="Cordes E."/>
        </authorList>
    </citation>
    <scope>NUCLEOTIDE SEQUENCE</scope>
    <source>
        <strain evidence="2">USNM1676648</strain>
        <tissue evidence="2">Polyp</tissue>
    </source>
</reference>
<dbReference type="EMBL" id="MU826351">
    <property type="protein sequence ID" value="KAJ7381191.1"/>
    <property type="molecule type" value="Genomic_DNA"/>
</dbReference>
<protein>
    <submittedName>
        <fullName evidence="2">Uncharacterized protein</fullName>
    </submittedName>
</protein>
<feature type="compositionally biased region" description="Acidic residues" evidence="1">
    <location>
        <begin position="1"/>
        <end position="10"/>
    </location>
</feature>
<proteinExistence type="predicted"/>
<name>A0A9X0CZH1_9CNID</name>
<keyword evidence="3" id="KW-1185">Reference proteome</keyword>
<feature type="region of interest" description="Disordered" evidence="1">
    <location>
        <begin position="1"/>
        <end position="26"/>
    </location>
</feature>
<gene>
    <name evidence="2" type="ORF">OS493_004792</name>
</gene>